<evidence type="ECO:0000256" key="6">
    <source>
        <dbReference type="HAMAP-Rule" id="MF_01518"/>
    </source>
</evidence>
<protein>
    <recommendedName>
        <fullName evidence="2 6">Adenine deaminase</fullName>
        <shortName evidence="6">Adenase</shortName>
        <shortName evidence="6">Adenine aminase</shortName>
        <ecNumber evidence="2 6">3.5.4.2</ecNumber>
    </recommendedName>
</protein>
<evidence type="ECO:0000313" key="9">
    <source>
        <dbReference type="EMBL" id="HJD96308.1"/>
    </source>
</evidence>
<dbReference type="GO" id="GO:0006146">
    <property type="term" value="P:adenine catabolic process"/>
    <property type="evidence" value="ECO:0007669"/>
    <property type="project" value="InterPro"/>
</dbReference>
<evidence type="ECO:0000256" key="5">
    <source>
        <dbReference type="ARBA" id="ARBA00047720"/>
    </source>
</evidence>
<feature type="domain" description="Amidohydrolase-related" evidence="7">
    <location>
        <begin position="62"/>
        <end position="345"/>
    </location>
</feature>
<dbReference type="HAMAP" id="MF_01518">
    <property type="entry name" value="Adenine_deamin"/>
    <property type="match status" value="1"/>
</dbReference>
<dbReference type="AlphaFoldDB" id="A0A921AUD2"/>
<dbReference type="InterPro" id="IPR006680">
    <property type="entry name" value="Amidohydro-rel"/>
</dbReference>
<reference evidence="9" key="2">
    <citation type="submission" date="2021-09" db="EMBL/GenBank/DDBJ databases">
        <authorList>
            <person name="Gilroy R."/>
        </authorList>
    </citation>
    <scope>NUCLEOTIDE SEQUENCE</scope>
    <source>
        <strain evidence="9">ChiGjej2B2-19336</strain>
    </source>
</reference>
<dbReference type="RefSeq" id="WP_304120535.1">
    <property type="nucleotide sequence ID" value="NZ_DYZA01000028.1"/>
</dbReference>
<dbReference type="Gene3D" id="2.30.40.10">
    <property type="entry name" value="Urease, subunit C, domain 1"/>
    <property type="match status" value="1"/>
</dbReference>
<comment type="catalytic activity">
    <reaction evidence="5 6">
        <text>adenine + H2O + H(+) = hypoxanthine + NH4(+)</text>
        <dbReference type="Rhea" id="RHEA:23688"/>
        <dbReference type="ChEBI" id="CHEBI:15377"/>
        <dbReference type="ChEBI" id="CHEBI:15378"/>
        <dbReference type="ChEBI" id="CHEBI:16708"/>
        <dbReference type="ChEBI" id="CHEBI:17368"/>
        <dbReference type="ChEBI" id="CHEBI:28938"/>
        <dbReference type="EC" id="3.5.4.2"/>
    </reaction>
</comment>
<evidence type="ECO:0000256" key="3">
    <source>
        <dbReference type="ARBA" id="ARBA00022801"/>
    </source>
</evidence>
<dbReference type="SUPFAM" id="SSF51338">
    <property type="entry name" value="Composite domain of metallo-dependent hydrolases"/>
    <property type="match status" value="1"/>
</dbReference>
<dbReference type="InterPro" id="IPR026912">
    <property type="entry name" value="Adenine_deam_C"/>
</dbReference>
<keyword evidence="3 6" id="KW-0378">Hydrolase</keyword>
<feature type="domain" description="Adenine deaminase C-terminal" evidence="8">
    <location>
        <begin position="397"/>
        <end position="566"/>
    </location>
</feature>
<dbReference type="PANTHER" id="PTHR11113">
    <property type="entry name" value="N-ACETYLGLUCOSAMINE-6-PHOSPHATE DEACETYLASE"/>
    <property type="match status" value="1"/>
</dbReference>
<proteinExistence type="inferred from homology"/>
<dbReference type="Gene3D" id="3.20.20.140">
    <property type="entry name" value="Metal-dependent hydrolases"/>
    <property type="match status" value="1"/>
</dbReference>
<accession>A0A921AUD2</accession>
<evidence type="ECO:0000256" key="4">
    <source>
        <dbReference type="ARBA" id="ARBA00023211"/>
    </source>
</evidence>
<evidence type="ECO:0000256" key="1">
    <source>
        <dbReference type="ARBA" id="ARBA00006773"/>
    </source>
</evidence>
<dbReference type="NCBIfam" id="TIGR01178">
    <property type="entry name" value="ade"/>
    <property type="match status" value="1"/>
</dbReference>
<dbReference type="Pfam" id="PF13382">
    <property type="entry name" value="Adenine_deam_C"/>
    <property type="match status" value="1"/>
</dbReference>
<dbReference type="InterPro" id="IPR006679">
    <property type="entry name" value="Adenine_deam"/>
</dbReference>
<organism evidence="9 10">
    <name type="scientific">Mailhella massiliensis</name>
    <dbReference type="NCBI Taxonomy" id="1903261"/>
    <lineage>
        <taxon>Bacteria</taxon>
        <taxon>Pseudomonadati</taxon>
        <taxon>Thermodesulfobacteriota</taxon>
        <taxon>Desulfovibrionia</taxon>
        <taxon>Desulfovibrionales</taxon>
        <taxon>Desulfovibrionaceae</taxon>
        <taxon>Mailhella</taxon>
    </lineage>
</organism>
<dbReference type="SUPFAM" id="SSF51556">
    <property type="entry name" value="Metallo-dependent hydrolases"/>
    <property type="match status" value="1"/>
</dbReference>
<dbReference type="CDD" id="cd01295">
    <property type="entry name" value="AdeC"/>
    <property type="match status" value="1"/>
</dbReference>
<comment type="caution">
    <text evidence="9">The sequence shown here is derived from an EMBL/GenBank/DDBJ whole genome shotgun (WGS) entry which is preliminary data.</text>
</comment>
<dbReference type="InterPro" id="IPR032466">
    <property type="entry name" value="Metal_Hydrolase"/>
</dbReference>
<evidence type="ECO:0000259" key="8">
    <source>
        <dbReference type="Pfam" id="PF13382"/>
    </source>
</evidence>
<dbReference type="Proteomes" id="UP000698963">
    <property type="component" value="Unassembled WGS sequence"/>
</dbReference>
<dbReference type="PANTHER" id="PTHR11113:SF2">
    <property type="entry name" value="ADENINE DEAMINASE"/>
    <property type="match status" value="1"/>
</dbReference>
<sequence>MNREFWAMATGRMPADVRIDNVHVVDVFGGTVREGCVCFGQGRILGFSPLAAREVVDGGRRYLLPGLIDGHVHIESSMLCPARFAEMVLPFGTTTVMADPHEIANVKGMAGLSYMLEASRPLPLDVRIMLSSCVPALPVEDAGAVLSARDIAPLLADDKVGGLAEMMNVPGLLAGDADVLEKLEATLAAGKVIDGHAPLLSGAELDVYAALGVRTDHECTTVEELEARVSRGMYVLLREGTASRDLLKLLPGLTPENQRRCLFCTDDRQPADILRRGHIVNNVRMAVAAGIDPVSAVRMATLNAAECYGLRDRGGIAPGLRADLVLVEDLESFRVVACWAGGELVAREGRMLRALPQSDPGELGRSVVLAPLPERPFSVRVTSGKARIIGLLPHSLITECLVRPVATGPDGEVELSLNPGLVKIAVLERHHATGKIGVGLMEGRYGLRGGAIATTIAHDSHNIVVAGDDEDDMLLAVRELERMEGGIVMIAGGKVLAALPLPVGGLMSERPAAEVAAKLKELLEVASSHYHIWEGADAFMTLSFMALPVIPHFKITARGLFDVDSFCFVDVDAEK</sequence>
<dbReference type="GO" id="GO:0000034">
    <property type="term" value="F:adenine deaminase activity"/>
    <property type="evidence" value="ECO:0007669"/>
    <property type="project" value="UniProtKB-UniRule"/>
</dbReference>
<comment type="similarity">
    <text evidence="1 6">Belongs to the metallo-dependent hydrolases superfamily. Adenine deaminase family.</text>
</comment>
<evidence type="ECO:0000259" key="7">
    <source>
        <dbReference type="Pfam" id="PF01979"/>
    </source>
</evidence>
<evidence type="ECO:0000256" key="2">
    <source>
        <dbReference type="ARBA" id="ARBA00012782"/>
    </source>
</evidence>
<name>A0A921AUD2_9BACT</name>
<gene>
    <name evidence="6 9" type="primary">ade</name>
    <name evidence="9" type="ORF">K8W16_01500</name>
</gene>
<dbReference type="Pfam" id="PF01979">
    <property type="entry name" value="Amidohydro_1"/>
    <property type="match status" value="1"/>
</dbReference>
<dbReference type="InterPro" id="IPR011059">
    <property type="entry name" value="Metal-dep_hydrolase_composite"/>
</dbReference>
<reference evidence="9" key="1">
    <citation type="journal article" date="2021" name="PeerJ">
        <title>Extensive microbial diversity within the chicken gut microbiome revealed by metagenomics and culture.</title>
        <authorList>
            <person name="Gilroy R."/>
            <person name="Ravi A."/>
            <person name="Getino M."/>
            <person name="Pursley I."/>
            <person name="Horton D.L."/>
            <person name="Alikhan N.F."/>
            <person name="Baker D."/>
            <person name="Gharbi K."/>
            <person name="Hall N."/>
            <person name="Watson M."/>
            <person name="Adriaenssens E.M."/>
            <person name="Foster-Nyarko E."/>
            <person name="Jarju S."/>
            <person name="Secka A."/>
            <person name="Antonio M."/>
            <person name="Oren A."/>
            <person name="Chaudhuri R.R."/>
            <person name="La Ragione R."/>
            <person name="Hildebrand F."/>
            <person name="Pallen M.J."/>
        </authorList>
    </citation>
    <scope>NUCLEOTIDE SEQUENCE</scope>
    <source>
        <strain evidence="9">ChiGjej2B2-19336</strain>
    </source>
</reference>
<comment type="cofactor">
    <cofactor evidence="6">
        <name>Mn(2+)</name>
        <dbReference type="ChEBI" id="CHEBI:29035"/>
    </cofactor>
</comment>
<keyword evidence="4 6" id="KW-0464">Manganese</keyword>
<evidence type="ECO:0000313" key="10">
    <source>
        <dbReference type="Proteomes" id="UP000698963"/>
    </source>
</evidence>
<dbReference type="EC" id="3.5.4.2" evidence="2 6"/>
<dbReference type="EMBL" id="DYZA01000028">
    <property type="protein sequence ID" value="HJD96308.1"/>
    <property type="molecule type" value="Genomic_DNA"/>
</dbReference>